<dbReference type="PANTHER" id="PTHR10766">
    <property type="entry name" value="TRANSMEMBRANE 9 SUPERFAMILY PROTEIN"/>
    <property type="match status" value="1"/>
</dbReference>
<feature type="transmembrane region" description="Helical" evidence="7">
    <location>
        <begin position="406"/>
        <end position="439"/>
    </location>
</feature>
<name>A0A397B6Q7_APHAT</name>
<dbReference type="GO" id="GO:0072657">
    <property type="term" value="P:protein localization to membrane"/>
    <property type="evidence" value="ECO:0007669"/>
    <property type="project" value="TreeGrafter"/>
</dbReference>
<feature type="transmembrane region" description="Helical" evidence="7">
    <location>
        <begin position="310"/>
        <end position="331"/>
    </location>
</feature>
<organism evidence="9 10">
    <name type="scientific">Aphanomyces astaci</name>
    <name type="common">Crayfish plague agent</name>
    <dbReference type="NCBI Taxonomy" id="112090"/>
    <lineage>
        <taxon>Eukaryota</taxon>
        <taxon>Sar</taxon>
        <taxon>Stramenopiles</taxon>
        <taxon>Oomycota</taxon>
        <taxon>Saprolegniomycetes</taxon>
        <taxon>Saprolegniales</taxon>
        <taxon>Verrucalvaceae</taxon>
        <taxon>Aphanomyces</taxon>
    </lineage>
</organism>
<feature type="transmembrane region" description="Helical" evidence="7">
    <location>
        <begin position="931"/>
        <end position="956"/>
    </location>
</feature>
<evidence type="ECO:0000256" key="6">
    <source>
        <dbReference type="ARBA" id="ARBA00023136"/>
    </source>
</evidence>
<dbReference type="InterPro" id="IPR013057">
    <property type="entry name" value="AA_transpt_TM"/>
</dbReference>
<comment type="similarity">
    <text evidence="2">Belongs to the nonaspanin (TM9SF) (TC 9.A.2) family.</text>
</comment>
<keyword evidence="4" id="KW-0732">Signal</keyword>
<dbReference type="GO" id="GO:0016020">
    <property type="term" value="C:membrane"/>
    <property type="evidence" value="ECO:0007669"/>
    <property type="project" value="UniProtKB-SubCell"/>
</dbReference>
<comment type="caution">
    <text evidence="9">The sequence shown here is derived from an EMBL/GenBank/DDBJ whole genome shotgun (WGS) entry which is preliminary data.</text>
</comment>
<feature type="transmembrane region" description="Helical" evidence="7">
    <location>
        <begin position="803"/>
        <end position="821"/>
    </location>
</feature>
<feature type="transmembrane region" description="Helical" evidence="7">
    <location>
        <begin position="1033"/>
        <end position="1057"/>
    </location>
</feature>
<keyword evidence="5 7" id="KW-1133">Transmembrane helix</keyword>
<evidence type="ECO:0000256" key="7">
    <source>
        <dbReference type="SAM" id="Phobius"/>
    </source>
</evidence>
<feature type="transmembrane region" description="Helical" evidence="7">
    <location>
        <begin position="64"/>
        <end position="81"/>
    </location>
</feature>
<feature type="transmembrane region" description="Helical" evidence="7">
    <location>
        <begin position="179"/>
        <end position="197"/>
    </location>
</feature>
<protein>
    <recommendedName>
        <fullName evidence="8">Amino acid transporter transmembrane domain-containing protein</fullName>
    </recommendedName>
</protein>
<feature type="transmembrane region" description="Helical" evidence="7">
    <location>
        <begin position="842"/>
        <end position="867"/>
    </location>
</feature>
<reference evidence="9 10" key="1">
    <citation type="submission" date="2018-08" db="EMBL/GenBank/DDBJ databases">
        <title>Aphanomyces genome sequencing and annotation.</title>
        <authorList>
            <person name="Minardi D."/>
            <person name="Oidtmann B."/>
            <person name="Van Der Giezen M."/>
            <person name="Studholme D.J."/>
        </authorList>
    </citation>
    <scope>NUCLEOTIDE SEQUENCE [LARGE SCALE GENOMIC DNA]</scope>
    <source>
        <strain evidence="9 10">Yx</strain>
    </source>
</reference>
<dbReference type="Proteomes" id="UP000266239">
    <property type="component" value="Unassembled WGS sequence"/>
</dbReference>
<feature type="transmembrane region" description="Helical" evidence="7">
    <location>
        <begin position="767"/>
        <end position="797"/>
    </location>
</feature>
<feature type="transmembrane region" description="Helical" evidence="7">
    <location>
        <begin position="154"/>
        <end position="172"/>
    </location>
</feature>
<evidence type="ECO:0000256" key="2">
    <source>
        <dbReference type="ARBA" id="ARBA00005227"/>
    </source>
</evidence>
<dbReference type="Pfam" id="PF02990">
    <property type="entry name" value="EMP70"/>
    <property type="match status" value="1"/>
</dbReference>
<feature type="transmembrane region" description="Helical" evidence="7">
    <location>
        <begin position="113"/>
        <end position="134"/>
    </location>
</feature>
<feature type="transmembrane region" description="Helical" evidence="7">
    <location>
        <begin position="873"/>
        <end position="899"/>
    </location>
</feature>
<comment type="subcellular location">
    <subcellularLocation>
        <location evidence="1">Membrane</location>
        <topology evidence="1">Multi-pass membrane protein</topology>
    </subcellularLocation>
</comment>
<dbReference type="Pfam" id="PF01490">
    <property type="entry name" value="Aa_trans"/>
    <property type="match status" value="1"/>
</dbReference>
<dbReference type="InterPro" id="IPR004240">
    <property type="entry name" value="EMP70"/>
</dbReference>
<keyword evidence="6 7" id="KW-0472">Membrane</keyword>
<feature type="transmembrane region" description="Helical" evidence="7">
    <location>
        <begin position="962"/>
        <end position="990"/>
    </location>
</feature>
<feature type="domain" description="Amino acid transporter transmembrane" evidence="8">
    <location>
        <begin position="34"/>
        <end position="457"/>
    </location>
</feature>
<feature type="transmembrane region" description="Helical" evidence="7">
    <location>
        <begin position="1002"/>
        <end position="1021"/>
    </location>
</feature>
<evidence type="ECO:0000256" key="3">
    <source>
        <dbReference type="ARBA" id="ARBA00022692"/>
    </source>
</evidence>
<dbReference type="EMBL" id="QUTA01005385">
    <property type="protein sequence ID" value="RHY15983.1"/>
    <property type="molecule type" value="Genomic_DNA"/>
</dbReference>
<feature type="transmembrane region" description="Helical" evidence="7">
    <location>
        <begin position="695"/>
        <end position="717"/>
    </location>
</feature>
<dbReference type="VEuPathDB" id="FungiDB:H257_04345"/>
<dbReference type="VEuPathDB" id="FungiDB:H257_04344"/>
<evidence type="ECO:0000256" key="4">
    <source>
        <dbReference type="ARBA" id="ARBA00022729"/>
    </source>
</evidence>
<gene>
    <name evidence="9" type="ORF">DYB25_005934</name>
</gene>
<evidence type="ECO:0000256" key="1">
    <source>
        <dbReference type="ARBA" id="ARBA00004141"/>
    </source>
</evidence>
<feature type="transmembrane region" description="Helical" evidence="7">
    <location>
        <begin position="232"/>
        <end position="249"/>
    </location>
</feature>
<evidence type="ECO:0000259" key="8">
    <source>
        <dbReference type="Pfam" id="PF01490"/>
    </source>
</evidence>
<sequence length="1072" mass="119843">MKPHPPKFRNMPSDVPAAAEAGGLVASNKPPLLSTWEVVLHLLKGCIGAGALSLPYAFAKVGVVAGPVLYLGVVVICIYNMDLLVHCKQKVSADGMSFGDVAQHILGRRGKTIVNVFLVTTQLSFCCVYFTVVATNLHAILPSRVAQDFHERQLILLVFPVALGLSWIRSLHHITPFSALANGAMFLGIGIVFYYSATYVPATPVPLPTACTWTSVAEFYGNPCIRTTLCRMIRVGTAVYSFEGIGLVLPLEKDMQDKDRFRQVLRWTMWFVLALFLCLGELPVLAFGVIDNGSMTAVLQQYVPGWPVALANVLLAMACLFTFPIQLYPALEVLEKLLLRHGYFTPSIHSYDDLAPLPVTQWLLHNKSTVNSPGTSPTPQVLEDALKQTTQYEVRRTMFRSMLCTTLMLVAVCVPNVGLLISLFGAVGSSMLAVIIPPILYVTLEQANLSWFSWTLHMLVVGGGLVGRCFDILHDVMQYEPKDEVVAWVNKIGPFNNPQETYTYNSLPFCKADGLELPEAHALGIGEILEGNELFNSGMQLQFGVDSPKTTLCSQVFSGTEAQKFIDAVDEHYWYQMSVDDLPVWGLVGRVVAADDDPDILNEFSVGDRLIYTHKRFSISHNGPNIIHVNLSYAEVATTIQANKKIEFTYEVTWTPTSIEFDDRFDRYLEDEYVIPVCLPCQPFVLRFFEHQIHWFSIFNSFMMVIFLCGLVALILLRTLRQDYAKFAADDDELLLEPGQTSSMLKDEGSSGWKLLHGDVFRAPRHLLLFCALLGTGAQLLVLTFLVIVISIVSSLYMKPGGVVSVGLTCYALSSLANGWASGASYHQFFYPRVSKDWIKAMLLSAGLLPSVVFVSIFLINLTSIAYGTTYAIPFVTIVQVILVWFFVSCPLSVLGTILGRHGAAKRGFPCRVNKFPREIPPARWYLRPAVLGLLTGVLPFGSIFIEMYFIFASFWNYKFYYVYGFMLLVFVILSIVTLCVTIVCTYFLLNAENYHYHWTSFYAAGSTALYVFVYSVYFYFCKTHMSGFLQTSFYFGYMALFCFAFFIMCGTIGYFGSSAFTKRIYRNIKVE</sequence>
<evidence type="ECO:0000313" key="10">
    <source>
        <dbReference type="Proteomes" id="UP000266239"/>
    </source>
</evidence>
<dbReference type="AlphaFoldDB" id="A0A397B6Q7"/>
<feature type="transmembrane region" description="Helical" evidence="7">
    <location>
        <begin position="270"/>
        <end position="290"/>
    </location>
</feature>
<evidence type="ECO:0000256" key="5">
    <source>
        <dbReference type="ARBA" id="ARBA00022989"/>
    </source>
</evidence>
<accession>A0A397B6Q7</accession>
<dbReference type="PANTHER" id="PTHR10766:SF41">
    <property type="entry name" value="TRANSMEMBRANE 9 SUPERFAMILY MEMBER 3"/>
    <property type="match status" value="1"/>
</dbReference>
<proteinExistence type="inferred from homology"/>
<evidence type="ECO:0000313" key="9">
    <source>
        <dbReference type="EMBL" id="RHY15983.1"/>
    </source>
</evidence>
<keyword evidence="3 7" id="KW-0812">Transmembrane</keyword>